<sequence>MIPVVAVTAAREDADLAASILELRQEIGAMRQEMSARLEQARVSTSGLDKRLLAMESSFLVHLNARLDSLLNGVTTTHLDIQSLALDFDQAHDPVLASVNHVRGAVFDIVHESQKQICQTIDGLSKSLADSNEQTRNSFLEIGLGIDSSRAAVLNKLDAAHRDVSSTICSKIDNANGNVNQNIVDSRDHLSDKLSQVQHEVESSRRRINEKINSMHEAIAGLLNTTRPSKHSDKGSRFSG</sequence>
<dbReference type="Proteomes" id="UP000748025">
    <property type="component" value="Unassembled WGS sequence"/>
</dbReference>
<protein>
    <submittedName>
        <fullName evidence="1">Uncharacterized protein</fullName>
    </submittedName>
</protein>
<name>A0A9P7N6F2_9HYPO</name>
<keyword evidence="2" id="KW-1185">Reference proteome</keyword>
<evidence type="ECO:0000313" key="1">
    <source>
        <dbReference type="EMBL" id="KAG5991414.1"/>
    </source>
</evidence>
<dbReference type="AlphaFoldDB" id="A0A9P7N6F2"/>
<accession>A0A9P7N6F2</accession>
<proteinExistence type="predicted"/>
<evidence type="ECO:0000313" key="2">
    <source>
        <dbReference type="Proteomes" id="UP000748025"/>
    </source>
</evidence>
<reference evidence="1" key="1">
    <citation type="journal article" date="2020" name="bioRxiv">
        <title>Whole genome comparisons of ergot fungi reveals the divergence and evolution of species within the genus Claviceps are the result of varying mechanisms driving genome evolution and host range expansion.</title>
        <authorList>
            <person name="Wyka S.A."/>
            <person name="Mondo S.J."/>
            <person name="Liu M."/>
            <person name="Dettman J."/>
            <person name="Nalam V."/>
            <person name="Broders K.D."/>
        </authorList>
    </citation>
    <scope>NUCLEOTIDE SEQUENCE</scope>
    <source>
        <strain evidence="1">CCC 602</strain>
    </source>
</reference>
<comment type="caution">
    <text evidence="1">The sequence shown here is derived from an EMBL/GenBank/DDBJ whole genome shotgun (WGS) entry which is preliminary data.</text>
</comment>
<dbReference type="OrthoDB" id="4937683at2759"/>
<dbReference type="EMBL" id="SRPW01002642">
    <property type="protein sequence ID" value="KAG5991414.1"/>
    <property type="molecule type" value="Genomic_DNA"/>
</dbReference>
<organism evidence="1 2">
    <name type="scientific">Claviceps pusilla</name>
    <dbReference type="NCBI Taxonomy" id="123648"/>
    <lineage>
        <taxon>Eukaryota</taxon>
        <taxon>Fungi</taxon>
        <taxon>Dikarya</taxon>
        <taxon>Ascomycota</taxon>
        <taxon>Pezizomycotina</taxon>
        <taxon>Sordariomycetes</taxon>
        <taxon>Hypocreomycetidae</taxon>
        <taxon>Hypocreales</taxon>
        <taxon>Clavicipitaceae</taxon>
        <taxon>Claviceps</taxon>
    </lineage>
</organism>
<gene>
    <name evidence="1" type="ORF">E4U43_004036</name>
</gene>